<name>R7QRS3_CHOCR</name>
<dbReference type="Proteomes" id="UP000012073">
    <property type="component" value="Unassembled WGS sequence"/>
</dbReference>
<dbReference type="PROSITE" id="PS51166">
    <property type="entry name" value="CBM20"/>
    <property type="match status" value="1"/>
</dbReference>
<dbReference type="GO" id="GO:2001070">
    <property type="term" value="F:starch binding"/>
    <property type="evidence" value="ECO:0007669"/>
    <property type="project" value="InterPro"/>
</dbReference>
<dbReference type="Gene3D" id="2.60.40.10">
    <property type="entry name" value="Immunoglobulins"/>
    <property type="match status" value="1"/>
</dbReference>
<proteinExistence type="predicted"/>
<dbReference type="GeneID" id="17318069"/>
<dbReference type="InterPro" id="IPR002044">
    <property type="entry name" value="CBM20"/>
</dbReference>
<keyword evidence="4" id="KW-1185">Reference proteome</keyword>
<dbReference type="KEGG" id="ccp:CHC_T00006936001"/>
<feature type="compositionally biased region" description="Basic and acidic residues" evidence="1">
    <location>
        <begin position="170"/>
        <end position="187"/>
    </location>
</feature>
<reference evidence="4" key="1">
    <citation type="journal article" date="2013" name="Proc. Natl. Acad. Sci. U.S.A.">
        <title>Genome structure and metabolic features in the red seaweed Chondrus crispus shed light on evolution of the Archaeplastida.</title>
        <authorList>
            <person name="Collen J."/>
            <person name="Porcel B."/>
            <person name="Carre W."/>
            <person name="Ball S.G."/>
            <person name="Chaparro C."/>
            <person name="Tonon T."/>
            <person name="Barbeyron T."/>
            <person name="Michel G."/>
            <person name="Noel B."/>
            <person name="Valentin K."/>
            <person name="Elias M."/>
            <person name="Artiguenave F."/>
            <person name="Arun A."/>
            <person name="Aury J.M."/>
            <person name="Barbosa-Neto J.F."/>
            <person name="Bothwell J.H."/>
            <person name="Bouget F.Y."/>
            <person name="Brillet L."/>
            <person name="Cabello-Hurtado F."/>
            <person name="Capella-Gutierrez S."/>
            <person name="Charrier B."/>
            <person name="Cladiere L."/>
            <person name="Cock J.M."/>
            <person name="Coelho S.M."/>
            <person name="Colleoni C."/>
            <person name="Czjzek M."/>
            <person name="Da Silva C."/>
            <person name="Delage L."/>
            <person name="Denoeud F."/>
            <person name="Deschamps P."/>
            <person name="Dittami S.M."/>
            <person name="Gabaldon T."/>
            <person name="Gachon C.M."/>
            <person name="Groisillier A."/>
            <person name="Herve C."/>
            <person name="Jabbari K."/>
            <person name="Katinka M."/>
            <person name="Kloareg B."/>
            <person name="Kowalczyk N."/>
            <person name="Labadie K."/>
            <person name="Leblanc C."/>
            <person name="Lopez P.J."/>
            <person name="McLachlan D.H."/>
            <person name="Meslet-Cladiere L."/>
            <person name="Moustafa A."/>
            <person name="Nehr Z."/>
            <person name="Nyvall Collen P."/>
            <person name="Panaud O."/>
            <person name="Partensky F."/>
            <person name="Poulain J."/>
            <person name="Rensing S.A."/>
            <person name="Rousvoal S."/>
            <person name="Samson G."/>
            <person name="Symeonidi A."/>
            <person name="Weissenbach J."/>
            <person name="Zambounis A."/>
            <person name="Wincker P."/>
            <person name="Boyen C."/>
        </authorList>
    </citation>
    <scope>NUCLEOTIDE SEQUENCE [LARGE SCALE GENOMIC DNA]</scope>
    <source>
        <strain evidence="4">cv. Stackhouse</strain>
    </source>
</reference>
<evidence type="ECO:0000313" key="4">
    <source>
        <dbReference type="Proteomes" id="UP000012073"/>
    </source>
</evidence>
<sequence length="269" mass="29030">MSTSLTLLVRASLHDSTSGLCLVGNVVELSEWGALTPLPLSYVDGAFEGTIALPAHTEIQYKYILANGATIVSWEGPPFLNRILTTRKQGTAMYVDDGDFGSDQHVAVRVVEQERSGVGGNQQLSSDSMGESLGPAFDDSSMHGDLQGVCAVEVRTALINRDEDERRGKFGRENCVKEQETVRKHDSSSAIDVSEGSSPPSEGRGPVPVAGGALQVDAPEPGQRTLGWRKKGSLVRALDLTLRSIVSFSKDASFSKWLFFGKRGERWSC</sequence>
<dbReference type="SMART" id="SM01065">
    <property type="entry name" value="CBM_2"/>
    <property type="match status" value="1"/>
</dbReference>
<dbReference type="RefSeq" id="XP_005710344.1">
    <property type="nucleotide sequence ID" value="XM_005710287.1"/>
</dbReference>
<feature type="compositionally biased region" description="Low complexity" evidence="1">
    <location>
        <begin position="193"/>
        <end position="209"/>
    </location>
</feature>
<dbReference type="AlphaFoldDB" id="R7QRS3"/>
<dbReference type="Gramene" id="CDF40050">
    <property type="protein sequence ID" value="CDF40050"/>
    <property type="gene ID" value="CHC_T00006936001"/>
</dbReference>
<dbReference type="Pfam" id="PF00686">
    <property type="entry name" value="CBM_20"/>
    <property type="match status" value="1"/>
</dbReference>
<dbReference type="OrthoDB" id="550577at2759"/>
<protein>
    <recommendedName>
        <fullName evidence="2">CBM20 domain-containing protein</fullName>
    </recommendedName>
</protein>
<dbReference type="EMBL" id="HG002116">
    <property type="protein sequence ID" value="CDF40050.1"/>
    <property type="molecule type" value="Genomic_DNA"/>
</dbReference>
<feature type="domain" description="CBM20" evidence="2">
    <location>
        <begin position="1"/>
        <end position="102"/>
    </location>
</feature>
<gene>
    <name evidence="3" type="ORF">CHC_T00006936001</name>
</gene>
<feature type="region of interest" description="Disordered" evidence="1">
    <location>
        <begin position="170"/>
        <end position="225"/>
    </location>
</feature>
<organism evidence="3 4">
    <name type="scientific">Chondrus crispus</name>
    <name type="common">Carrageen Irish moss</name>
    <name type="synonym">Polymorpha crispa</name>
    <dbReference type="NCBI Taxonomy" id="2769"/>
    <lineage>
        <taxon>Eukaryota</taxon>
        <taxon>Rhodophyta</taxon>
        <taxon>Florideophyceae</taxon>
        <taxon>Rhodymeniophycidae</taxon>
        <taxon>Gigartinales</taxon>
        <taxon>Gigartinaceae</taxon>
        <taxon>Chondrus</taxon>
    </lineage>
</organism>
<dbReference type="InterPro" id="IPR013784">
    <property type="entry name" value="Carb-bd-like_fold"/>
</dbReference>
<evidence type="ECO:0000256" key="1">
    <source>
        <dbReference type="SAM" id="MobiDB-lite"/>
    </source>
</evidence>
<evidence type="ECO:0000259" key="2">
    <source>
        <dbReference type="PROSITE" id="PS51166"/>
    </source>
</evidence>
<evidence type="ECO:0000313" key="3">
    <source>
        <dbReference type="EMBL" id="CDF40050.1"/>
    </source>
</evidence>
<dbReference type="SUPFAM" id="SSF49452">
    <property type="entry name" value="Starch-binding domain-like"/>
    <property type="match status" value="1"/>
</dbReference>
<accession>R7QRS3</accession>
<dbReference type="InterPro" id="IPR013783">
    <property type="entry name" value="Ig-like_fold"/>
</dbReference>